<feature type="compositionally biased region" description="Pro residues" evidence="10">
    <location>
        <begin position="144"/>
        <end position="154"/>
    </location>
</feature>
<keyword evidence="4 9" id="KW-0479">Metal-binding</keyword>
<dbReference type="GO" id="GO:0006281">
    <property type="term" value="P:DNA repair"/>
    <property type="evidence" value="ECO:0007669"/>
    <property type="project" value="InterPro"/>
</dbReference>
<feature type="domain" description="Replication protein A OB" evidence="14">
    <location>
        <begin position="290"/>
        <end position="387"/>
    </location>
</feature>
<reference evidence="15" key="1">
    <citation type="submission" date="2023-06" db="EMBL/GenBank/DDBJ databases">
        <authorList>
            <consortium name="Lawrence Berkeley National Laboratory"/>
            <person name="Ahrendt S."/>
            <person name="Sahu N."/>
            <person name="Indic B."/>
            <person name="Wong-Bajracharya J."/>
            <person name="Merenyi Z."/>
            <person name="Ke H.-M."/>
            <person name="Monk M."/>
            <person name="Kocsube S."/>
            <person name="Drula E."/>
            <person name="Lipzen A."/>
            <person name="Balint B."/>
            <person name="Henrissat B."/>
            <person name="Andreopoulos B."/>
            <person name="Martin F.M."/>
            <person name="Harder C.B."/>
            <person name="Rigling D."/>
            <person name="Ford K.L."/>
            <person name="Foster G.D."/>
            <person name="Pangilinan J."/>
            <person name="Papanicolaou A."/>
            <person name="Barry K."/>
            <person name="LaButti K."/>
            <person name="Viragh M."/>
            <person name="Koriabine M."/>
            <person name="Yan M."/>
            <person name="Riley R."/>
            <person name="Champramary S."/>
            <person name="Plett K.L."/>
            <person name="Tsai I.J."/>
            <person name="Slot J."/>
            <person name="Sipos G."/>
            <person name="Plett J."/>
            <person name="Nagy L.G."/>
            <person name="Grigoriev I.V."/>
        </authorList>
    </citation>
    <scope>NUCLEOTIDE SEQUENCE</scope>
    <source>
        <strain evidence="15">CCBAS 213</strain>
    </source>
</reference>
<dbReference type="CDD" id="cd04474">
    <property type="entry name" value="RPA1_DBD_A"/>
    <property type="match status" value="1"/>
</dbReference>
<evidence type="ECO:0000259" key="12">
    <source>
        <dbReference type="Pfam" id="PF04057"/>
    </source>
</evidence>
<comment type="subcellular location">
    <subcellularLocation>
        <location evidence="1 9">Nucleus</location>
    </subcellularLocation>
</comment>
<dbReference type="InterPro" id="IPR004591">
    <property type="entry name" value="Rfa1"/>
</dbReference>
<dbReference type="InterPro" id="IPR047192">
    <property type="entry name" value="Euk_RPA1_DBD_C"/>
</dbReference>
<keyword evidence="16" id="KW-1185">Reference proteome</keyword>
<dbReference type="CDD" id="cd04476">
    <property type="entry name" value="RPA1_DBD_C"/>
    <property type="match status" value="1"/>
</dbReference>
<feature type="domain" description="Replication factor-A protein 1 N-terminal" evidence="12">
    <location>
        <begin position="6"/>
        <end position="105"/>
    </location>
</feature>
<dbReference type="InterPro" id="IPR012340">
    <property type="entry name" value="NA-bd_OB-fold"/>
</dbReference>
<dbReference type="GO" id="GO:0005662">
    <property type="term" value="C:DNA replication factor A complex"/>
    <property type="evidence" value="ECO:0007669"/>
    <property type="project" value="UniProtKB-ARBA"/>
</dbReference>
<dbReference type="GO" id="GO:0006310">
    <property type="term" value="P:DNA recombination"/>
    <property type="evidence" value="ECO:0007669"/>
    <property type="project" value="InterPro"/>
</dbReference>
<dbReference type="GO" id="GO:0006260">
    <property type="term" value="P:DNA replication"/>
    <property type="evidence" value="ECO:0007669"/>
    <property type="project" value="UniProtKB-KW"/>
</dbReference>
<evidence type="ECO:0000256" key="5">
    <source>
        <dbReference type="ARBA" id="ARBA00022771"/>
    </source>
</evidence>
<keyword evidence="7 9" id="KW-0238">DNA-binding</keyword>
<dbReference type="SUPFAM" id="SSF50249">
    <property type="entry name" value="Nucleic acid-binding proteins"/>
    <property type="match status" value="4"/>
</dbReference>
<accession>A0AA39NDL8</accession>
<feature type="compositionally biased region" description="Polar residues" evidence="10">
    <location>
        <begin position="132"/>
        <end position="141"/>
    </location>
</feature>
<dbReference type="InterPro" id="IPR031657">
    <property type="entry name" value="REPA_OB_2"/>
</dbReference>
<dbReference type="InterPro" id="IPR004365">
    <property type="entry name" value="NA-bd_OB_tRNA"/>
</dbReference>
<sequence length="607" mass="67558">MSYNLTTNACSRLTLSDMEDDIFQSKVTLQVLSTKKVPQAKHAQDRYRIILSDGVHYIQAMLATQLNSLVDEETVVKNTVILVEKMTCSIVQERRLIVVLEVQVLGTPAEKIGNPVSLNKADDTPAPAQGAPNASTGQTSRPQQPQPQPQPQQPAQPQRTGSGSKSNWHPIEGLSPYQNTWTIKARCTQKSDMKTWSNQRGEGKLFNVTLMDETGEIRGTAFNTVADELYSKFEEGKVYYVSKARVNLAKKMFSNLANDYELSFERGTVIEECLETTGLPMVKYNFVPLSGLEGIAKDATCDVIAIVKEVGPVSEIVSKATSRATKKRELTLVDQSNYSVRLTLWGKQAEQYQYENAQPVIAFKGVRVGDFGGRSLSMVSSSMMAVNPDMEEAFSLRGWYDNEGQSSTFQAHSRGGAAGASGGGFNRSQMRSLLEVKESEMGQSDKAEYFSTRATIMHIKSDNIAYPACQNESCNKKVVENGQRWRCEKCDQDFESPSYRYIISMAVADWSGQAWLNGFNEVGQMIFDMSADELMAKKNEDDAQFNAVMHRANGATYNFSCRAKQDSYNDTVRVRYGISRISKLDYKEECNALLDLLNTPWASRPAA</sequence>
<evidence type="ECO:0000256" key="10">
    <source>
        <dbReference type="SAM" id="MobiDB-lite"/>
    </source>
</evidence>
<evidence type="ECO:0000259" key="13">
    <source>
        <dbReference type="Pfam" id="PF08646"/>
    </source>
</evidence>
<evidence type="ECO:0000256" key="8">
    <source>
        <dbReference type="ARBA" id="ARBA00023242"/>
    </source>
</evidence>
<dbReference type="InterPro" id="IPR007199">
    <property type="entry name" value="Rep_factor-A_N"/>
</dbReference>
<dbReference type="PANTHER" id="PTHR47165">
    <property type="entry name" value="OS03G0429900 PROTEIN"/>
    <property type="match status" value="1"/>
</dbReference>
<dbReference type="FunFam" id="2.40.50.140:FF:000064">
    <property type="entry name" value="Replication protein A subunit"/>
    <property type="match status" value="1"/>
</dbReference>
<dbReference type="RefSeq" id="XP_060334966.1">
    <property type="nucleotide sequence ID" value="XM_060468788.1"/>
</dbReference>
<evidence type="ECO:0000313" key="15">
    <source>
        <dbReference type="EMBL" id="KAK0463656.1"/>
    </source>
</evidence>
<evidence type="ECO:0000313" key="16">
    <source>
        <dbReference type="Proteomes" id="UP001175211"/>
    </source>
</evidence>
<dbReference type="AlphaFoldDB" id="A0AA39NDL8"/>
<name>A0AA39NDL8_ARMTA</name>
<dbReference type="GO" id="GO:0000781">
    <property type="term" value="C:chromosome, telomeric region"/>
    <property type="evidence" value="ECO:0007669"/>
    <property type="project" value="UniProtKB-ARBA"/>
</dbReference>
<evidence type="ECO:0000256" key="4">
    <source>
        <dbReference type="ARBA" id="ARBA00022723"/>
    </source>
</evidence>
<dbReference type="Gene3D" id="2.40.50.140">
    <property type="entry name" value="Nucleic acid-binding proteins"/>
    <property type="match status" value="4"/>
</dbReference>
<dbReference type="GO" id="GO:0003677">
    <property type="term" value="F:DNA binding"/>
    <property type="evidence" value="ECO:0007669"/>
    <property type="project" value="UniProtKB-KW"/>
</dbReference>
<dbReference type="EMBL" id="JAUEPS010000007">
    <property type="protein sequence ID" value="KAK0463656.1"/>
    <property type="molecule type" value="Genomic_DNA"/>
</dbReference>
<dbReference type="Pfam" id="PF04057">
    <property type="entry name" value="Rep-A_N"/>
    <property type="match status" value="1"/>
</dbReference>
<dbReference type="PANTHER" id="PTHR47165:SF4">
    <property type="entry name" value="OS03G0429900 PROTEIN"/>
    <property type="match status" value="1"/>
</dbReference>
<gene>
    <name evidence="15" type="ORF">EV420DRAFT_1329050</name>
</gene>
<dbReference type="InterPro" id="IPR013955">
    <property type="entry name" value="Rep_factor-A_C"/>
</dbReference>
<proteinExistence type="inferred from homology"/>
<keyword evidence="8 9" id="KW-0539">Nucleus</keyword>
<dbReference type="GeneID" id="85352336"/>
<evidence type="ECO:0000256" key="6">
    <source>
        <dbReference type="ARBA" id="ARBA00022833"/>
    </source>
</evidence>
<dbReference type="Pfam" id="PF08646">
    <property type="entry name" value="Rep_fac-A_C"/>
    <property type="match status" value="1"/>
</dbReference>
<dbReference type="Proteomes" id="UP001175211">
    <property type="component" value="Unassembled WGS sequence"/>
</dbReference>
<organism evidence="15 16">
    <name type="scientific">Armillaria tabescens</name>
    <name type="common">Ringless honey mushroom</name>
    <name type="synonym">Agaricus tabescens</name>
    <dbReference type="NCBI Taxonomy" id="1929756"/>
    <lineage>
        <taxon>Eukaryota</taxon>
        <taxon>Fungi</taxon>
        <taxon>Dikarya</taxon>
        <taxon>Basidiomycota</taxon>
        <taxon>Agaricomycotina</taxon>
        <taxon>Agaricomycetes</taxon>
        <taxon>Agaricomycetidae</taxon>
        <taxon>Agaricales</taxon>
        <taxon>Marasmiineae</taxon>
        <taxon>Physalacriaceae</taxon>
        <taxon>Desarmillaria</taxon>
    </lineage>
</organism>
<dbReference type="FunFam" id="2.40.50.140:FF:000117">
    <property type="entry name" value="Replication protein A subunit"/>
    <property type="match status" value="1"/>
</dbReference>
<dbReference type="FunFam" id="2.40.50.140:FF:000041">
    <property type="entry name" value="Replication protein A subunit"/>
    <property type="match status" value="1"/>
</dbReference>
<feature type="region of interest" description="Disordered" evidence="10">
    <location>
        <begin position="111"/>
        <end position="174"/>
    </location>
</feature>
<comment type="caution">
    <text evidence="15">The sequence shown here is derived from an EMBL/GenBank/DDBJ whole genome shotgun (WGS) entry which is preliminary data.</text>
</comment>
<evidence type="ECO:0000256" key="7">
    <source>
        <dbReference type="ARBA" id="ARBA00023125"/>
    </source>
</evidence>
<keyword evidence="6 9" id="KW-0862">Zinc</keyword>
<evidence type="ECO:0000259" key="14">
    <source>
        <dbReference type="Pfam" id="PF16900"/>
    </source>
</evidence>
<evidence type="ECO:0000259" key="11">
    <source>
        <dbReference type="Pfam" id="PF01336"/>
    </source>
</evidence>
<comment type="function">
    <text evidence="9">As part of the replication protein A (RPA/RP-A), a single-stranded DNA-binding heterotrimeric complex, may play an essential role in DNA replication, recombination and repair. Binds and stabilizes single-stranded DNA intermediates, preventing complementary DNA reannealing and recruiting different proteins involved in DNA metabolism.</text>
</comment>
<evidence type="ECO:0000256" key="2">
    <source>
        <dbReference type="ARBA" id="ARBA00005690"/>
    </source>
</evidence>
<dbReference type="Pfam" id="PF16900">
    <property type="entry name" value="REPA_OB_2"/>
    <property type="match status" value="1"/>
</dbReference>
<evidence type="ECO:0000256" key="1">
    <source>
        <dbReference type="ARBA" id="ARBA00004123"/>
    </source>
</evidence>
<comment type="similarity">
    <text evidence="2 9">Belongs to the replication factor A protein 1 family.</text>
</comment>
<feature type="domain" description="OB" evidence="11">
    <location>
        <begin position="181"/>
        <end position="261"/>
    </location>
</feature>
<evidence type="ECO:0000256" key="9">
    <source>
        <dbReference type="RuleBase" id="RU364130"/>
    </source>
</evidence>
<dbReference type="CDD" id="cd04475">
    <property type="entry name" value="RPA1_DBD_B"/>
    <property type="match status" value="1"/>
</dbReference>
<dbReference type="CDD" id="cd04477">
    <property type="entry name" value="RPA1N"/>
    <property type="match status" value="1"/>
</dbReference>
<dbReference type="NCBIfam" id="TIGR00617">
    <property type="entry name" value="rpa1"/>
    <property type="match status" value="1"/>
</dbReference>
<dbReference type="GO" id="GO:0008270">
    <property type="term" value="F:zinc ion binding"/>
    <property type="evidence" value="ECO:0007669"/>
    <property type="project" value="UniProtKB-KW"/>
</dbReference>
<feature type="domain" description="Replication factor A C-terminal" evidence="13">
    <location>
        <begin position="449"/>
        <end position="593"/>
    </location>
</feature>
<comment type="subunit">
    <text evidence="9">Component of the heterotrimeric canonical replication protein A complex (RPA).</text>
</comment>
<keyword evidence="3 9" id="KW-0235">DNA replication</keyword>
<protein>
    <recommendedName>
        <fullName evidence="9">Replication protein A subunit</fullName>
    </recommendedName>
</protein>
<keyword evidence="5 9" id="KW-0863">Zinc-finger</keyword>
<dbReference type="Pfam" id="PF01336">
    <property type="entry name" value="tRNA_anti-codon"/>
    <property type="match status" value="1"/>
</dbReference>
<dbReference type="GO" id="GO:0007004">
    <property type="term" value="P:telomere maintenance via telomerase"/>
    <property type="evidence" value="ECO:0007669"/>
    <property type="project" value="UniProtKB-ARBA"/>
</dbReference>
<evidence type="ECO:0000256" key="3">
    <source>
        <dbReference type="ARBA" id="ARBA00022705"/>
    </source>
</evidence>
<dbReference type="FunFam" id="2.40.50.140:FF:000090">
    <property type="entry name" value="Replication protein A subunit"/>
    <property type="match status" value="1"/>
</dbReference>